<proteinExistence type="predicted"/>
<dbReference type="GO" id="GO:0016758">
    <property type="term" value="F:hexosyltransferase activity"/>
    <property type="evidence" value="ECO:0007669"/>
    <property type="project" value="UniProtKB-ARBA"/>
</dbReference>
<dbReference type="PANTHER" id="PTHR22916">
    <property type="entry name" value="GLYCOSYLTRANSFERASE"/>
    <property type="match status" value="1"/>
</dbReference>
<reference evidence="2 3" key="1">
    <citation type="submission" date="2019-01" db="EMBL/GenBank/DDBJ databases">
        <title>Comparative genomic analysis identifies haemin-independent Haemophilus haemolyticus: a formal re-classification of Haemophilus intermedius.</title>
        <authorList>
            <person name="Harris T.M."/>
            <person name="Price E.P."/>
            <person name="Sarovich D.S."/>
            <person name="Norskov-Lauritsen N."/>
            <person name="Beissbarth J."/>
            <person name="Chang A.B."/>
            <person name="Smith-Vaughan H.C."/>
        </authorList>
    </citation>
    <scope>NUCLEOTIDE SEQUENCE [LARGE SCALE GENOMIC DNA]</scope>
    <source>
        <strain evidence="2 3">PN24</strain>
    </source>
</reference>
<accession>A0A502J9L0</accession>
<dbReference type="InterPro" id="IPR029044">
    <property type="entry name" value="Nucleotide-diphossugar_trans"/>
</dbReference>
<dbReference type="RefSeq" id="WP_140520419.1">
    <property type="nucleotide sequence ID" value="NZ_JACBKC010000055.1"/>
</dbReference>
<feature type="domain" description="Glycosyltransferase 2-like" evidence="1">
    <location>
        <begin position="5"/>
        <end position="110"/>
    </location>
</feature>
<dbReference type="EMBL" id="SDPK01000055">
    <property type="protein sequence ID" value="TPG95841.1"/>
    <property type="molecule type" value="Genomic_DNA"/>
</dbReference>
<organism evidence="2 3">
    <name type="scientific">Haemophilus haemolyticus</name>
    <dbReference type="NCBI Taxonomy" id="726"/>
    <lineage>
        <taxon>Bacteria</taxon>
        <taxon>Pseudomonadati</taxon>
        <taxon>Pseudomonadota</taxon>
        <taxon>Gammaproteobacteria</taxon>
        <taxon>Pasteurellales</taxon>
        <taxon>Pasteurellaceae</taxon>
        <taxon>Haemophilus</taxon>
    </lineage>
</organism>
<name>A0A502J9L0_HAEHA</name>
<comment type="caution">
    <text evidence="2">The sequence shown here is derived from an EMBL/GenBank/DDBJ whole genome shotgun (WGS) entry which is preliminary data.</text>
</comment>
<dbReference type="SUPFAM" id="SSF53448">
    <property type="entry name" value="Nucleotide-diphospho-sugar transferases"/>
    <property type="match status" value="1"/>
</dbReference>
<dbReference type="CDD" id="cd00761">
    <property type="entry name" value="Glyco_tranf_GTA_type"/>
    <property type="match status" value="1"/>
</dbReference>
<dbReference type="Proteomes" id="UP000317926">
    <property type="component" value="Unassembled WGS sequence"/>
</dbReference>
<evidence type="ECO:0000259" key="1">
    <source>
        <dbReference type="Pfam" id="PF00535"/>
    </source>
</evidence>
<gene>
    <name evidence="2" type="ORF">EUX55_08195</name>
</gene>
<dbReference type="Pfam" id="PF00535">
    <property type="entry name" value="Glycos_transf_2"/>
    <property type="match status" value="1"/>
</dbReference>
<keyword evidence="2" id="KW-0808">Transferase</keyword>
<sequence length="296" mass="34235">MIKFTIFTPAYNRAHTLRRCYESILAQDNLEELEWLLINDGSNDNTDNVVSSFISENKLNIRYIKQENSGKQFSWNKAISLAKGLYFIGLDSDDTFSENSLFSIISDCNNLLDKDDVVGIRCLAINNMTNKPSGRLIENKLIEMTWFDEFSNSKNFGERIDILKTDVIKKFLYPVDSDIRFIPEICFYTKLAKKGYKFIYSPKALSVFFDDETENRLSRSNIFKHAKGHYISRSIMLKDIPFSVWIKNPIAYVKTVIRFSQMAKYLNKPVIQRKIDAGNIGALLSYLIGIFIKVEK</sequence>
<dbReference type="AlphaFoldDB" id="A0A502J9L0"/>
<dbReference type="Gene3D" id="3.90.550.10">
    <property type="entry name" value="Spore Coat Polysaccharide Biosynthesis Protein SpsA, Chain A"/>
    <property type="match status" value="1"/>
</dbReference>
<dbReference type="InterPro" id="IPR001173">
    <property type="entry name" value="Glyco_trans_2-like"/>
</dbReference>
<dbReference type="PANTHER" id="PTHR22916:SF3">
    <property type="entry name" value="UDP-GLCNAC:BETAGAL BETA-1,3-N-ACETYLGLUCOSAMINYLTRANSFERASE-LIKE PROTEIN 1"/>
    <property type="match status" value="1"/>
</dbReference>
<protein>
    <submittedName>
        <fullName evidence="2">Glycosyltransferase family 2 protein</fullName>
    </submittedName>
</protein>
<evidence type="ECO:0000313" key="3">
    <source>
        <dbReference type="Proteomes" id="UP000317926"/>
    </source>
</evidence>
<evidence type="ECO:0000313" key="2">
    <source>
        <dbReference type="EMBL" id="TPG95841.1"/>
    </source>
</evidence>